<dbReference type="EMBL" id="KB445653">
    <property type="protein sequence ID" value="EMD59215.1"/>
    <property type="molecule type" value="Genomic_DNA"/>
</dbReference>
<keyword evidence="3" id="KW-0862">Zinc</keyword>
<organism evidence="7 8">
    <name type="scientific">Cochliobolus sativus (strain ND90Pr / ATCC 201652)</name>
    <name type="common">Common root rot and spot blotch fungus</name>
    <name type="synonym">Bipolaris sorokiniana</name>
    <dbReference type="NCBI Taxonomy" id="665912"/>
    <lineage>
        <taxon>Eukaryota</taxon>
        <taxon>Fungi</taxon>
        <taxon>Dikarya</taxon>
        <taxon>Ascomycota</taxon>
        <taxon>Pezizomycotina</taxon>
        <taxon>Dothideomycetes</taxon>
        <taxon>Pleosporomycetidae</taxon>
        <taxon>Pleosporales</taxon>
        <taxon>Pleosporineae</taxon>
        <taxon>Pleosporaceae</taxon>
        <taxon>Bipolaris</taxon>
    </lineage>
</organism>
<dbReference type="OrthoDB" id="3693801at2759"/>
<dbReference type="SUPFAM" id="SSF57850">
    <property type="entry name" value="RING/U-box"/>
    <property type="match status" value="1"/>
</dbReference>
<dbReference type="PROSITE" id="PS00518">
    <property type="entry name" value="ZF_RING_1"/>
    <property type="match status" value="1"/>
</dbReference>
<dbReference type="STRING" id="665912.M2S9J0"/>
<feature type="compositionally biased region" description="Acidic residues" evidence="5">
    <location>
        <begin position="144"/>
        <end position="172"/>
    </location>
</feature>
<sequence length="262" mass="30797">MSQRMYIREEFLFVFINPTTTSPYMTAECTICGEPYSSSPDKCAVTFSDKESCNHVFCQTCITKWLRTKGVNSCPICRRQLFTLDDEDYDDFDNWDEEEEEREAEVFFTHEQIMEMLEDIWYKVYWMVDEHRQSVVKEGRGVSEDEEEEEVESEDDDDDDEDDDDKEDDEDESATKPPLHTSTLLHSFMRILASREDLHDLNDATGFASGMKINVLSCILHRIMAEHIKYIESTGGKEKVLEFPWEKAAEWAAPLRWIMRRI</sequence>
<evidence type="ECO:0000256" key="5">
    <source>
        <dbReference type="SAM" id="MobiDB-lite"/>
    </source>
</evidence>
<keyword evidence="1" id="KW-0479">Metal-binding</keyword>
<dbReference type="HOGENOM" id="CLU_1085884_0_0_1"/>
<reference evidence="8" key="2">
    <citation type="journal article" date="2013" name="PLoS Genet.">
        <title>Comparative genome structure, secondary metabolite, and effector coding capacity across Cochliobolus pathogens.</title>
        <authorList>
            <person name="Condon B.J."/>
            <person name="Leng Y."/>
            <person name="Wu D."/>
            <person name="Bushley K.E."/>
            <person name="Ohm R.A."/>
            <person name="Otillar R."/>
            <person name="Martin J."/>
            <person name="Schackwitz W."/>
            <person name="Grimwood J."/>
            <person name="MohdZainudin N."/>
            <person name="Xue C."/>
            <person name="Wang R."/>
            <person name="Manning V.A."/>
            <person name="Dhillon B."/>
            <person name="Tu Z.J."/>
            <person name="Steffenson B.J."/>
            <person name="Salamov A."/>
            <person name="Sun H."/>
            <person name="Lowry S."/>
            <person name="LaButti K."/>
            <person name="Han J."/>
            <person name="Copeland A."/>
            <person name="Lindquist E."/>
            <person name="Barry K."/>
            <person name="Schmutz J."/>
            <person name="Baker S.E."/>
            <person name="Ciuffetti L.M."/>
            <person name="Grigoriev I.V."/>
            <person name="Zhong S."/>
            <person name="Turgeon B.G."/>
        </authorList>
    </citation>
    <scope>NUCLEOTIDE SEQUENCE [LARGE SCALE GENOMIC DNA]</scope>
    <source>
        <strain evidence="8">ND90Pr / ATCC 201652</strain>
    </source>
</reference>
<protein>
    <recommendedName>
        <fullName evidence="6">RING-type domain-containing protein</fullName>
    </recommendedName>
</protein>
<evidence type="ECO:0000256" key="1">
    <source>
        <dbReference type="ARBA" id="ARBA00022723"/>
    </source>
</evidence>
<evidence type="ECO:0000256" key="2">
    <source>
        <dbReference type="ARBA" id="ARBA00022771"/>
    </source>
</evidence>
<dbReference type="PROSITE" id="PS50089">
    <property type="entry name" value="ZF_RING_2"/>
    <property type="match status" value="1"/>
</dbReference>
<dbReference type="KEGG" id="bsc:COCSADRAFT_347745"/>
<dbReference type="Pfam" id="PF13639">
    <property type="entry name" value="zf-RING_2"/>
    <property type="match status" value="1"/>
</dbReference>
<dbReference type="InterPro" id="IPR001841">
    <property type="entry name" value="Znf_RING"/>
</dbReference>
<dbReference type="Gene3D" id="3.30.40.10">
    <property type="entry name" value="Zinc/RING finger domain, C3HC4 (zinc finger)"/>
    <property type="match status" value="1"/>
</dbReference>
<gene>
    <name evidence="7" type="ORF">COCSADRAFT_347745</name>
</gene>
<evidence type="ECO:0000313" key="8">
    <source>
        <dbReference type="Proteomes" id="UP000016934"/>
    </source>
</evidence>
<keyword evidence="2 4" id="KW-0863">Zinc-finger</keyword>
<accession>M2S9J0</accession>
<name>M2S9J0_COCSN</name>
<feature type="domain" description="RING-type" evidence="6">
    <location>
        <begin position="29"/>
        <end position="78"/>
    </location>
</feature>
<reference evidence="7 8" key="1">
    <citation type="journal article" date="2012" name="PLoS Pathog.">
        <title>Diverse lifestyles and strategies of plant pathogenesis encoded in the genomes of eighteen Dothideomycetes fungi.</title>
        <authorList>
            <person name="Ohm R.A."/>
            <person name="Feau N."/>
            <person name="Henrissat B."/>
            <person name="Schoch C.L."/>
            <person name="Horwitz B.A."/>
            <person name="Barry K.W."/>
            <person name="Condon B.J."/>
            <person name="Copeland A.C."/>
            <person name="Dhillon B."/>
            <person name="Glaser F."/>
            <person name="Hesse C.N."/>
            <person name="Kosti I."/>
            <person name="LaButti K."/>
            <person name="Lindquist E.A."/>
            <person name="Lucas S."/>
            <person name="Salamov A.A."/>
            <person name="Bradshaw R.E."/>
            <person name="Ciuffetti L."/>
            <person name="Hamelin R.C."/>
            <person name="Kema G.H.J."/>
            <person name="Lawrence C."/>
            <person name="Scott J.A."/>
            <person name="Spatafora J.W."/>
            <person name="Turgeon B.G."/>
            <person name="de Wit P.J.G.M."/>
            <person name="Zhong S."/>
            <person name="Goodwin S.B."/>
            <person name="Grigoriev I.V."/>
        </authorList>
    </citation>
    <scope>NUCLEOTIDE SEQUENCE [LARGE SCALE GENOMIC DNA]</scope>
    <source>
        <strain evidence="8">ND90Pr / ATCC 201652</strain>
    </source>
</reference>
<proteinExistence type="predicted"/>
<dbReference type="RefSeq" id="XP_007704990.1">
    <property type="nucleotide sequence ID" value="XM_007706800.1"/>
</dbReference>
<dbReference type="GO" id="GO:0016567">
    <property type="term" value="P:protein ubiquitination"/>
    <property type="evidence" value="ECO:0007669"/>
    <property type="project" value="TreeGrafter"/>
</dbReference>
<dbReference type="eggNOG" id="KOG0800">
    <property type="taxonomic scope" value="Eukaryota"/>
</dbReference>
<dbReference type="GO" id="GO:0008270">
    <property type="term" value="F:zinc ion binding"/>
    <property type="evidence" value="ECO:0007669"/>
    <property type="project" value="UniProtKB-KW"/>
</dbReference>
<dbReference type="InterPro" id="IPR017907">
    <property type="entry name" value="Znf_RING_CS"/>
</dbReference>
<dbReference type="PANTHER" id="PTHR45969:SF69">
    <property type="entry name" value="FINGER DOMAIN PROTEIN, PUTATIVE (AFU_ORTHOLOGUE AFUA_3G12190)-RELATED"/>
    <property type="match status" value="1"/>
</dbReference>
<feature type="region of interest" description="Disordered" evidence="5">
    <location>
        <begin position="137"/>
        <end position="179"/>
    </location>
</feature>
<dbReference type="InterPro" id="IPR013083">
    <property type="entry name" value="Znf_RING/FYVE/PHD"/>
</dbReference>
<dbReference type="GO" id="GO:0061630">
    <property type="term" value="F:ubiquitin protein ligase activity"/>
    <property type="evidence" value="ECO:0007669"/>
    <property type="project" value="TreeGrafter"/>
</dbReference>
<dbReference type="AlphaFoldDB" id="M2S9J0"/>
<evidence type="ECO:0000259" key="6">
    <source>
        <dbReference type="PROSITE" id="PS50089"/>
    </source>
</evidence>
<dbReference type="PANTHER" id="PTHR45969">
    <property type="entry name" value="RING ZINC FINGER PROTEIN-RELATED"/>
    <property type="match status" value="1"/>
</dbReference>
<dbReference type="Proteomes" id="UP000016934">
    <property type="component" value="Unassembled WGS sequence"/>
</dbReference>
<dbReference type="GeneID" id="19137854"/>
<dbReference type="OMA" id="MTAECTI"/>
<evidence type="ECO:0000256" key="4">
    <source>
        <dbReference type="PROSITE-ProRule" id="PRU00175"/>
    </source>
</evidence>
<evidence type="ECO:0000313" key="7">
    <source>
        <dbReference type="EMBL" id="EMD59215.1"/>
    </source>
</evidence>
<dbReference type="SMART" id="SM00184">
    <property type="entry name" value="RING"/>
    <property type="match status" value="1"/>
</dbReference>
<evidence type="ECO:0000256" key="3">
    <source>
        <dbReference type="ARBA" id="ARBA00022833"/>
    </source>
</evidence>
<keyword evidence="8" id="KW-1185">Reference proteome</keyword>